<keyword evidence="2" id="KW-1185">Reference proteome</keyword>
<evidence type="ECO:0000313" key="2">
    <source>
        <dbReference type="Proteomes" id="UP000321157"/>
    </source>
</evidence>
<accession>A0A511V1K0</accession>
<sequence>MRKTMVSIEIKNTNENILIARKIRDANKGSVDGFNLKFTEDNRTIVIEGEKLTIPDKALLTSEVKVNGILKPLANGFEILNEEKGKTVNLHLDAELVKEINVIRSYVKSKTQHDVLLELFKKGLEQFKKENDTHQKRSDR</sequence>
<proteinExistence type="predicted"/>
<organism evidence="1 2">
    <name type="scientific">Aneurinibacillus danicus</name>
    <dbReference type="NCBI Taxonomy" id="267746"/>
    <lineage>
        <taxon>Bacteria</taxon>
        <taxon>Bacillati</taxon>
        <taxon>Bacillota</taxon>
        <taxon>Bacilli</taxon>
        <taxon>Bacillales</taxon>
        <taxon>Paenibacillaceae</taxon>
        <taxon>Aneurinibacillus group</taxon>
        <taxon>Aneurinibacillus</taxon>
    </lineage>
</organism>
<dbReference type="Proteomes" id="UP000321157">
    <property type="component" value="Unassembled WGS sequence"/>
</dbReference>
<name>A0A511V1K0_9BACL</name>
<reference evidence="1 2" key="1">
    <citation type="submission" date="2019-07" db="EMBL/GenBank/DDBJ databases">
        <title>Whole genome shotgun sequence of Aneurinibacillus danicus NBRC 102444.</title>
        <authorList>
            <person name="Hosoyama A."/>
            <person name="Uohara A."/>
            <person name="Ohji S."/>
            <person name="Ichikawa N."/>
        </authorList>
    </citation>
    <scope>NUCLEOTIDE SEQUENCE [LARGE SCALE GENOMIC DNA]</scope>
    <source>
        <strain evidence="1 2">NBRC 102444</strain>
    </source>
</reference>
<dbReference type="AlphaFoldDB" id="A0A511V1K0"/>
<protein>
    <submittedName>
        <fullName evidence="1">Uncharacterized protein</fullName>
    </submittedName>
</protein>
<comment type="caution">
    <text evidence="1">The sequence shown here is derived from an EMBL/GenBank/DDBJ whole genome shotgun (WGS) entry which is preliminary data.</text>
</comment>
<gene>
    <name evidence="1" type="ORF">ADA01nite_02470</name>
</gene>
<dbReference type="EMBL" id="BJXX01000013">
    <property type="protein sequence ID" value="GEN32787.1"/>
    <property type="molecule type" value="Genomic_DNA"/>
</dbReference>
<evidence type="ECO:0000313" key="1">
    <source>
        <dbReference type="EMBL" id="GEN32787.1"/>
    </source>
</evidence>